<evidence type="ECO:0000256" key="7">
    <source>
        <dbReference type="ARBA" id="ARBA00040374"/>
    </source>
</evidence>
<dbReference type="InterPro" id="IPR001849">
    <property type="entry name" value="PH_domain"/>
</dbReference>
<reference evidence="11" key="1">
    <citation type="submission" date="2025-08" db="UniProtKB">
        <authorList>
            <consortium name="RefSeq"/>
        </authorList>
    </citation>
    <scope>IDENTIFICATION</scope>
</reference>
<dbReference type="KEGG" id="gsh:117352206"/>
<proteinExistence type="inferred from homology"/>
<dbReference type="GO" id="GO:1901981">
    <property type="term" value="F:phosphatidylinositol phosphate binding"/>
    <property type="evidence" value="ECO:0007669"/>
    <property type="project" value="InterPro"/>
</dbReference>
<name>A0A6P8PKE0_GEOSA</name>
<comment type="subcellular location">
    <subcellularLocation>
        <location evidence="2">Cytoplasm</location>
    </subcellularLocation>
    <subcellularLocation>
        <location evidence="1">Membrane</location>
        <topology evidence="1">Peripheral membrane protein</topology>
    </subcellularLocation>
</comment>
<protein>
    <recommendedName>
        <fullName evidence="7">Pleckstrin homology-like domain family A member 2</fullName>
    </recommendedName>
    <alternativeName>
        <fullName evidence="8">Imprinted in placenta and liver protein</fullName>
    </alternativeName>
</protein>
<comment type="function">
    <text evidence="5">Plays a role in regulating placenta growth. May act via its PH domain that competes with other PH domain-containing proteins, thereby preventing their binding to membrane lipids.</text>
</comment>
<dbReference type="GO" id="GO:0016020">
    <property type="term" value="C:membrane"/>
    <property type="evidence" value="ECO:0007669"/>
    <property type="project" value="UniProtKB-SubCell"/>
</dbReference>
<dbReference type="AlphaFoldDB" id="A0A6P8PKE0"/>
<evidence type="ECO:0000256" key="4">
    <source>
        <dbReference type="ARBA" id="ARBA00023136"/>
    </source>
</evidence>
<dbReference type="Proteomes" id="UP000515159">
    <property type="component" value="Chromosome 19"/>
</dbReference>
<dbReference type="Pfam" id="PF00169">
    <property type="entry name" value="PH"/>
    <property type="match status" value="1"/>
</dbReference>
<dbReference type="OrthoDB" id="9630709at2759"/>
<evidence type="ECO:0000259" key="9">
    <source>
        <dbReference type="SMART" id="SM00233"/>
    </source>
</evidence>
<keyword evidence="4" id="KW-0472">Membrane</keyword>
<dbReference type="InParanoid" id="A0A6P8PKE0"/>
<dbReference type="GO" id="GO:0005737">
    <property type="term" value="C:cytoplasm"/>
    <property type="evidence" value="ECO:0007669"/>
    <property type="project" value="UniProtKB-SubCell"/>
</dbReference>
<evidence type="ECO:0000256" key="6">
    <source>
        <dbReference type="ARBA" id="ARBA00038385"/>
    </source>
</evidence>
<evidence type="ECO:0000256" key="2">
    <source>
        <dbReference type="ARBA" id="ARBA00004496"/>
    </source>
</evidence>
<dbReference type="FunCoup" id="A0A6P8PKE0">
    <property type="interactions" value="143"/>
</dbReference>
<dbReference type="InterPro" id="IPR011993">
    <property type="entry name" value="PH-like_dom_sf"/>
</dbReference>
<gene>
    <name evidence="11" type="primary">PHLDA2</name>
</gene>
<keyword evidence="3" id="KW-0963">Cytoplasm</keyword>
<accession>A0A6P8PKE0</accession>
<dbReference type="InterPro" id="IPR042832">
    <property type="entry name" value="PHLA1/2/3"/>
</dbReference>
<dbReference type="PANTHER" id="PTHR15478:SF8">
    <property type="entry name" value="PLECKSTRIN HOMOLOGY-LIKE DOMAIN FAMILY A MEMBER 2"/>
    <property type="match status" value="1"/>
</dbReference>
<evidence type="ECO:0000313" key="11">
    <source>
        <dbReference type="RefSeq" id="XP_033784379.1"/>
    </source>
</evidence>
<evidence type="ECO:0000256" key="8">
    <source>
        <dbReference type="ARBA" id="ARBA00041856"/>
    </source>
</evidence>
<dbReference type="RefSeq" id="XP_033784379.1">
    <property type="nucleotide sequence ID" value="XM_033928488.1"/>
</dbReference>
<evidence type="ECO:0000256" key="3">
    <source>
        <dbReference type="ARBA" id="ARBA00022490"/>
    </source>
</evidence>
<comment type="similarity">
    <text evidence="6">Belongs to the PHLDA2 family.</text>
</comment>
<sequence>MRTPAADARVIMEGELEKRSDNLLQFWKKKLCVLTPDCLSMFADGQKRSKAKELKLQSIKKLDCVERTGKYVYFTIVTTEDKEMDFRCPDESCWNAAITMALIDFQNKKAVQRVRSRQGGPESQRCP</sequence>
<dbReference type="GeneID" id="117352206"/>
<evidence type="ECO:0000256" key="5">
    <source>
        <dbReference type="ARBA" id="ARBA00037121"/>
    </source>
</evidence>
<dbReference type="GO" id="GO:0043065">
    <property type="term" value="P:positive regulation of apoptotic process"/>
    <property type="evidence" value="ECO:0007669"/>
    <property type="project" value="InterPro"/>
</dbReference>
<feature type="domain" description="PH" evidence="9">
    <location>
        <begin position="10"/>
        <end position="105"/>
    </location>
</feature>
<organism evidence="10 11">
    <name type="scientific">Geotrypetes seraphini</name>
    <name type="common">Gaboon caecilian</name>
    <name type="synonym">Caecilia seraphini</name>
    <dbReference type="NCBI Taxonomy" id="260995"/>
    <lineage>
        <taxon>Eukaryota</taxon>
        <taxon>Metazoa</taxon>
        <taxon>Chordata</taxon>
        <taxon>Craniata</taxon>
        <taxon>Vertebrata</taxon>
        <taxon>Euteleostomi</taxon>
        <taxon>Amphibia</taxon>
        <taxon>Gymnophiona</taxon>
        <taxon>Geotrypetes</taxon>
    </lineage>
</organism>
<keyword evidence="10" id="KW-1185">Reference proteome</keyword>
<dbReference type="SMART" id="SM00233">
    <property type="entry name" value="PH"/>
    <property type="match status" value="1"/>
</dbReference>
<dbReference type="CTD" id="7262"/>
<dbReference type="SUPFAM" id="SSF50729">
    <property type="entry name" value="PH domain-like"/>
    <property type="match status" value="1"/>
</dbReference>
<dbReference type="PANTHER" id="PTHR15478">
    <property type="entry name" value="PLECKSTRIN HOMOLOGY-LIKE DOMAIN, PQ-RICH PROTEIN"/>
    <property type="match status" value="1"/>
</dbReference>
<evidence type="ECO:0000256" key="1">
    <source>
        <dbReference type="ARBA" id="ARBA00004170"/>
    </source>
</evidence>
<dbReference type="Gene3D" id="2.30.29.30">
    <property type="entry name" value="Pleckstrin-homology domain (PH domain)/Phosphotyrosine-binding domain (PTB)"/>
    <property type="match status" value="1"/>
</dbReference>
<evidence type="ECO:0000313" key="10">
    <source>
        <dbReference type="Proteomes" id="UP000515159"/>
    </source>
</evidence>